<dbReference type="AlphaFoldDB" id="A0A5S4ETV7"/>
<keyword evidence="5" id="KW-1185">Reference proteome</keyword>
<evidence type="ECO:0000313" key="5">
    <source>
        <dbReference type="Proteomes" id="UP000306324"/>
    </source>
</evidence>
<dbReference type="EMBL" id="SWAD01000001">
    <property type="protein sequence ID" value="TMQ78916.1"/>
    <property type="molecule type" value="Genomic_DNA"/>
</dbReference>
<dbReference type="OrthoDB" id="5321109at2"/>
<proteinExistence type="inferred from homology"/>
<dbReference type="InterPro" id="IPR051324">
    <property type="entry name" value="Stress/Tellurium_Resist"/>
</dbReference>
<dbReference type="PANTHER" id="PTHR32097:SF4">
    <property type="entry name" value="GENERAL STRESS PROTEIN 16U"/>
    <property type="match status" value="1"/>
</dbReference>
<feature type="domain" description="TerD" evidence="3">
    <location>
        <begin position="1"/>
        <end position="208"/>
    </location>
</feature>
<evidence type="ECO:0000256" key="1">
    <source>
        <dbReference type="ARBA" id="ARBA00008775"/>
    </source>
</evidence>
<name>A0A5S4ETV7_9PROT</name>
<dbReference type="CDD" id="cd06974">
    <property type="entry name" value="TerD_like"/>
    <property type="match status" value="1"/>
</dbReference>
<gene>
    <name evidence="4" type="ORF">ACCUM_0513</name>
</gene>
<evidence type="ECO:0000313" key="4">
    <source>
        <dbReference type="EMBL" id="TMQ78916.1"/>
    </source>
</evidence>
<keyword evidence="2" id="KW-0778">Tellurium resistance</keyword>
<dbReference type="PANTHER" id="PTHR32097">
    <property type="entry name" value="CAMP-BINDING PROTEIN 1-RELATED"/>
    <property type="match status" value="1"/>
</dbReference>
<dbReference type="Pfam" id="PF02342">
    <property type="entry name" value="TerD"/>
    <property type="match status" value="1"/>
</dbReference>
<comment type="similarity">
    <text evidence="1">Belongs to the CAPAB/TerDEXZ family.</text>
</comment>
<reference evidence="4 5" key="1">
    <citation type="submission" date="2019-04" db="EMBL/GenBank/DDBJ databases">
        <title>A novel phosphate-accumulating bacterium identified in bioreactor for phosphate removal from wastewater.</title>
        <authorList>
            <person name="Kotlyarov R.Y."/>
            <person name="Beletsky A.V."/>
            <person name="Kallistova A.Y."/>
            <person name="Dorofeev A.G."/>
            <person name="Nikolaev Y.Y."/>
            <person name="Pimenov N.V."/>
            <person name="Ravin N.V."/>
            <person name="Mardanov A.V."/>
        </authorList>
    </citation>
    <scope>NUCLEOTIDE SEQUENCE [LARGE SCALE GENOMIC DNA]</scope>
    <source>
        <strain evidence="4 5">Bin19</strain>
    </source>
</reference>
<dbReference type="Proteomes" id="UP000306324">
    <property type="component" value="Unassembled WGS sequence"/>
</dbReference>
<evidence type="ECO:0000259" key="3">
    <source>
        <dbReference type="Pfam" id="PF02342"/>
    </source>
</evidence>
<evidence type="ECO:0000256" key="2">
    <source>
        <dbReference type="ARBA" id="ARBA00022686"/>
    </source>
</evidence>
<sequence length="215" mass="23551">MAVSLKKGQGVSLRKDQNDLSKVTIGLGWDIAQAKSGGLLGSMFAKKEPDYDLDVVAFLCGSSGKVNDLGKTENGQPTLVNGDIVFYNSMQHHTGQVLLTGDNRTGVGDGDDEQIIANLNGLPDKYQKIAFVVQIYKGIEQKQNFGKVKNAFIRAVDRGGKEMARFDLSGGEGFANCRSMIFAELVREEGGWKFNAIGRPFETDSFVHILRDHYI</sequence>
<protein>
    <submittedName>
        <fullName evidence="4">Putative tellurium resistance protein</fullName>
    </submittedName>
</protein>
<dbReference type="RefSeq" id="WP_138677166.1">
    <property type="nucleotide sequence ID" value="NZ_SWAD01000001.1"/>
</dbReference>
<organism evidence="4 5">
    <name type="scientific">Candidatus Accumulibacter phosphatis</name>
    <dbReference type="NCBI Taxonomy" id="327160"/>
    <lineage>
        <taxon>Bacteria</taxon>
        <taxon>Pseudomonadati</taxon>
        <taxon>Pseudomonadota</taxon>
        <taxon>Betaproteobacteria</taxon>
        <taxon>Candidatus Accumulibacter</taxon>
    </lineage>
</organism>
<dbReference type="Gene3D" id="2.60.60.30">
    <property type="entry name" value="sav2460 like domains"/>
    <property type="match status" value="1"/>
</dbReference>
<comment type="caution">
    <text evidence="4">The sequence shown here is derived from an EMBL/GenBank/DDBJ whole genome shotgun (WGS) entry which is preliminary data.</text>
</comment>
<dbReference type="GO" id="GO:0046690">
    <property type="term" value="P:response to tellurium ion"/>
    <property type="evidence" value="ECO:0007669"/>
    <property type="project" value="UniProtKB-KW"/>
</dbReference>
<accession>A0A5S4ETV7</accession>
<dbReference type="InterPro" id="IPR003325">
    <property type="entry name" value="TerD"/>
</dbReference>